<sequence length="121" mass="13817">MGKAAKTLFRRIRPKEGATYDAAGYQYDFIQNNRQNNRNARRITERKSDGQTAVWGSANWSVPDLFFLLLNPWLTVAGGKVLRVLLWQARDRWVPPASPLHATCLARTLFPIVDILPKNTH</sequence>
<proteinExistence type="predicted"/>
<name>A0A0F2LX14_SPOSC</name>
<dbReference type="KEGG" id="ssck:SPSK_01305"/>
<accession>A0A0F2LX14</accession>
<evidence type="ECO:0000313" key="2">
    <source>
        <dbReference type="Proteomes" id="UP000033710"/>
    </source>
</evidence>
<comment type="caution">
    <text evidence="1">The sequence shown here is derived from an EMBL/GenBank/DDBJ whole genome shotgun (WGS) entry which is preliminary data.</text>
</comment>
<dbReference type="RefSeq" id="XP_016584075.1">
    <property type="nucleotide sequence ID" value="XM_016728235.1"/>
</dbReference>
<organism evidence="1 2">
    <name type="scientific">Sporothrix schenckii 1099-18</name>
    <dbReference type="NCBI Taxonomy" id="1397361"/>
    <lineage>
        <taxon>Eukaryota</taxon>
        <taxon>Fungi</taxon>
        <taxon>Dikarya</taxon>
        <taxon>Ascomycota</taxon>
        <taxon>Pezizomycotina</taxon>
        <taxon>Sordariomycetes</taxon>
        <taxon>Sordariomycetidae</taxon>
        <taxon>Ophiostomatales</taxon>
        <taxon>Ophiostomataceae</taxon>
        <taxon>Sporothrix</taxon>
    </lineage>
</organism>
<dbReference type="GeneID" id="27663512"/>
<dbReference type="VEuPathDB" id="FungiDB:SPSK_01305"/>
<dbReference type="Proteomes" id="UP000033710">
    <property type="component" value="Unassembled WGS sequence"/>
</dbReference>
<reference evidence="1 2" key="2">
    <citation type="journal article" date="2015" name="Eukaryot. Cell">
        <title>Asexual propagation of a virulent clone complex in a human and feline outbreak of sporotrichosis.</title>
        <authorList>
            <person name="Teixeira Mde M."/>
            <person name="Rodrigues A.M."/>
            <person name="Tsui C.K."/>
            <person name="de Almeida L.G."/>
            <person name="Van Diepeningen A.D."/>
            <person name="van den Ende B.G."/>
            <person name="Fernandes G.F."/>
            <person name="Kano R."/>
            <person name="Hamelin R.C."/>
            <person name="Lopes-Bezerra L.M."/>
            <person name="Vasconcelos A.T."/>
            <person name="de Hoog S."/>
            <person name="de Camargo Z.P."/>
            <person name="Felipe M.S."/>
        </authorList>
    </citation>
    <scope>NUCLEOTIDE SEQUENCE [LARGE SCALE GENOMIC DNA]</scope>
    <source>
        <strain evidence="1 2">1099-18</strain>
    </source>
</reference>
<dbReference type="AlphaFoldDB" id="A0A0F2LX14"/>
<evidence type="ECO:0000313" key="1">
    <source>
        <dbReference type="EMBL" id="KJR81399.1"/>
    </source>
</evidence>
<protein>
    <submittedName>
        <fullName evidence="1">Uncharacterized protein</fullName>
    </submittedName>
</protein>
<reference evidence="1 2" key="1">
    <citation type="journal article" date="2014" name="BMC Genomics">
        <title>Comparative genomics of the major fungal agents of human and animal Sporotrichosis: Sporothrix schenckii and Sporothrix brasiliensis.</title>
        <authorList>
            <person name="Teixeira M.M."/>
            <person name="de Almeida L.G."/>
            <person name="Kubitschek-Barreira P."/>
            <person name="Alves F.L."/>
            <person name="Kioshima E.S."/>
            <person name="Abadio A.K."/>
            <person name="Fernandes L."/>
            <person name="Derengowski L.S."/>
            <person name="Ferreira K.S."/>
            <person name="Souza R.C."/>
            <person name="Ruiz J.C."/>
            <person name="de Andrade N.C."/>
            <person name="Paes H.C."/>
            <person name="Nicola A.M."/>
            <person name="Albuquerque P."/>
            <person name="Gerber A.L."/>
            <person name="Martins V.P."/>
            <person name="Peconick L.D."/>
            <person name="Neto A.V."/>
            <person name="Chaucanez C.B."/>
            <person name="Silva P.A."/>
            <person name="Cunha O.L."/>
            <person name="de Oliveira F.F."/>
            <person name="dos Santos T.C."/>
            <person name="Barros A.L."/>
            <person name="Soares M.A."/>
            <person name="de Oliveira L.M."/>
            <person name="Marini M.M."/>
            <person name="Villalobos-Duno H."/>
            <person name="Cunha M.M."/>
            <person name="de Hoog S."/>
            <person name="da Silveira J.F."/>
            <person name="Henrissat B."/>
            <person name="Nino-Vega G.A."/>
            <person name="Cisalpino P.S."/>
            <person name="Mora-Montes H.M."/>
            <person name="Almeida S.R."/>
            <person name="Stajich J.E."/>
            <person name="Lopes-Bezerra L.M."/>
            <person name="Vasconcelos A.T."/>
            <person name="Felipe M.S."/>
        </authorList>
    </citation>
    <scope>NUCLEOTIDE SEQUENCE [LARGE SCALE GENOMIC DNA]</scope>
    <source>
        <strain evidence="1 2">1099-18</strain>
    </source>
</reference>
<dbReference type="EMBL" id="AXCR01000011">
    <property type="protein sequence ID" value="KJR81399.1"/>
    <property type="molecule type" value="Genomic_DNA"/>
</dbReference>
<gene>
    <name evidence="1" type="ORF">SPSK_01305</name>
</gene>